<gene>
    <name evidence="2" type="ORF">V6L76_15495</name>
</gene>
<evidence type="ECO:0000313" key="3">
    <source>
        <dbReference type="Proteomes" id="UP001380822"/>
    </source>
</evidence>
<dbReference type="EMBL" id="JBAKBE010000009">
    <property type="protein sequence ID" value="MEH0097666.1"/>
    <property type="molecule type" value="Genomic_DNA"/>
</dbReference>
<evidence type="ECO:0000313" key="2">
    <source>
        <dbReference type="EMBL" id="MEH0097666.1"/>
    </source>
</evidence>
<feature type="region of interest" description="Disordered" evidence="1">
    <location>
        <begin position="341"/>
        <end position="360"/>
    </location>
</feature>
<evidence type="ECO:0000256" key="1">
    <source>
        <dbReference type="SAM" id="MobiDB-lite"/>
    </source>
</evidence>
<organism evidence="2 3">
    <name type="scientific">Pannonibacter anstelovis</name>
    <dbReference type="NCBI Taxonomy" id="3121537"/>
    <lineage>
        <taxon>Bacteria</taxon>
        <taxon>Pseudomonadati</taxon>
        <taxon>Pseudomonadota</taxon>
        <taxon>Alphaproteobacteria</taxon>
        <taxon>Hyphomicrobiales</taxon>
        <taxon>Stappiaceae</taxon>
        <taxon>Pannonibacter</taxon>
    </lineage>
</organism>
<protein>
    <submittedName>
        <fullName evidence="2">PhnD/SsuA/transferrin family substrate-binding protein</fullName>
    </submittedName>
</protein>
<name>A0ABU7ZRL6_9HYPH</name>
<dbReference type="PANTHER" id="PTHR35841:SF1">
    <property type="entry name" value="PHOSPHONATES-BINDING PERIPLASMIC PROTEIN"/>
    <property type="match status" value="1"/>
</dbReference>
<dbReference type="SUPFAM" id="SSF53850">
    <property type="entry name" value="Periplasmic binding protein-like II"/>
    <property type="match status" value="1"/>
</dbReference>
<dbReference type="Proteomes" id="UP001380822">
    <property type="component" value="Unassembled WGS sequence"/>
</dbReference>
<comment type="caution">
    <text evidence="2">The sequence shown here is derived from an EMBL/GenBank/DDBJ whole genome shotgun (WGS) entry which is preliminary data.</text>
</comment>
<accession>A0ABU7ZRL6</accession>
<dbReference type="PANTHER" id="PTHR35841">
    <property type="entry name" value="PHOSPHONATES-BINDING PERIPLASMIC PROTEIN"/>
    <property type="match status" value="1"/>
</dbReference>
<proteinExistence type="predicted"/>
<dbReference type="Pfam" id="PF12974">
    <property type="entry name" value="Phosphonate-bd"/>
    <property type="match status" value="1"/>
</dbReference>
<keyword evidence="3" id="KW-1185">Reference proteome</keyword>
<reference evidence="2 3" key="1">
    <citation type="submission" date="2024-02" db="EMBL/GenBank/DDBJ databases">
        <title>A new putative Pannonibacter species isolated from two cases of bloodstream infections in paediatric patients.</title>
        <authorList>
            <person name="Castellana S."/>
            <person name="De Laurentiis V."/>
            <person name="Grassi M."/>
            <person name="De Leonardis F."/>
            <person name="Mosca A."/>
            <person name="De Carlo C."/>
            <person name="Sparapano E."/>
            <person name="Ronga L."/>
            <person name="Santacroce L."/>
            <person name="Chironna M."/>
            <person name="De Robertis A."/>
            <person name="Bianco A."/>
            <person name="Del Sambro L."/>
            <person name="Capozzi L."/>
            <person name="Parisi A."/>
        </authorList>
    </citation>
    <scope>NUCLEOTIDE SEQUENCE [LARGE SCALE GENOMIC DNA]</scope>
    <source>
        <strain evidence="2 3">Pt2</strain>
    </source>
</reference>
<dbReference type="Gene3D" id="3.40.190.10">
    <property type="entry name" value="Periplasmic binding protein-like II"/>
    <property type="match status" value="2"/>
</dbReference>
<sequence length="360" mass="38121">MAMKTSGWMCPSWKLPRTKSPICRTDGGWLPVLAVYCLALCCLAVLAPLAAGQVLAQDMGSRFRIGVVTAGRDDARSEAEPFRDELEYRLGLPADLFLMDTLGELTDALIAGHVQYGRLSATAYAAARKACACVEPLAAPRDGDGADGFHAILMTKAGEVPSLEALAGKRLAIGPARSTAAFRVPLAGLAASGRDPRQFFSALVPVSGPEEGLAALYDGLAEAALGWSTLLGEADTGYSAGTLMQAYDRMRLDVGRLTVVWQSPRIPFAVHVVRSDVAPELKDRLRQMLSALQDEAPGAYFAIEPDFGGGFVPVLPEDFSAVMLPLEPQWQAMLKEIAGQQSAALAPVPEDGGEGDLPPP</sequence>